<comment type="caution">
    <text evidence="1">The sequence shown here is derived from an EMBL/GenBank/DDBJ whole genome shotgun (WGS) entry which is preliminary data.</text>
</comment>
<name>A0A927E5D6_9HYPH</name>
<protein>
    <submittedName>
        <fullName evidence="1">Uncharacterized protein</fullName>
    </submittedName>
</protein>
<evidence type="ECO:0000313" key="1">
    <source>
        <dbReference type="EMBL" id="MBD3844659.1"/>
    </source>
</evidence>
<dbReference type="RefSeq" id="WP_162720168.1">
    <property type="nucleotide sequence ID" value="NZ_JACXWY010000002.1"/>
</dbReference>
<proteinExistence type="predicted"/>
<reference evidence="1" key="1">
    <citation type="submission" date="2020-09" db="EMBL/GenBank/DDBJ databases">
        <title>Bosea spartocytisi sp. nov. a root nodule endophyte of Spartocytisus supranubius in the high mountain ecosystem fo the Teide National Park (Canary Islands, Spain).</title>
        <authorList>
            <person name="Pulido-Suarez L."/>
            <person name="Peix A."/>
            <person name="Igual J.M."/>
            <person name="Socas-Perez N."/>
            <person name="Velazquez E."/>
            <person name="Flores-Felix J.D."/>
            <person name="Leon-Barrios M."/>
        </authorList>
    </citation>
    <scope>NUCLEOTIDE SEQUENCE</scope>
    <source>
        <strain evidence="1">SSUT16</strain>
    </source>
</reference>
<dbReference type="EMBL" id="JACXWY010000002">
    <property type="protein sequence ID" value="MBD3844659.1"/>
    <property type="molecule type" value="Genomic_DNA"/>
</dbReference>
<sequence length="55" mass="6140">MIRDDGGSRPIGVSVRNPHGKTVYALRLDLSESFDRTIEPIRFALRLFCIAKPPG</sequence>
<accession>A0A927E5D6</accession>
<keyword evidence="2" id="KW-1185">Reference proteome</keyword>
<dbReference type="AlphaFoldDB" id="A0A927E5D6"/>
<dbReference type="Proteomes" id="UP000619295">
    <property type="component" value="Unassembled WGS sequence"/>
</dbReference>
<gene>
    <name evidence="1" type="ORF">IED13_03020</name>
</gene>
<organism evidence="1 2">
    <name type="scientific">Bosea spartocytisi</name>
    <dbReference type="NCBI Taxonomy" id="2773451"/>
    <lineage>
        <taxon>Bacteria</taxon>
        <taxon>Pseudomonadati</taxon>
        <taxon>Pseudomonadota</taxon>
        <taxon>Alphaproteobacteria</taxon>
        <taxon>Hyphomicrobiales</taxon>
        <taxon>Boseaceae</taxon>
        <taxon>Bosea</taxon>
    </lineage>
</organism>
<evidence type="ECO:0000313" key="2">
    <source>
        <dbReference type="Proteomes" id="UP000619295"/>
    </source>
</evidence>